<dbReference type="PROSITE" id="PS00018">
    <property type="entry name" value="EF_HAND_1"/>
    <property type="match status" value="1"/>
</dbReference>
<dbReference type="GO" id="GO:0051209">
    <property type="term" value="P:release of sequestered calcium ion into cytosol"/>
    <property type="evidence" value="ECO:0007669"/>
    <property type="project" value="TreeGrafter"/>
</dbReference>
<dbReference type="InterPro" id="IPR000909">
    <property type="entry name" value="PLipase_C_PInositol-sp_X_dom"/>
</dbReference>
<dbReference type="InterPro" id="IPR035892">
    <property type="entry name" value="C2_domain_sf"/>
</dbReference>
<dbReference type="GO" id="GO:0000776">
    <property type="term" value="C:kinetochore"/>
    <property type="evidence" value="ECO:0007669"/>
    <property type="project" value="EnsemblFungi"/>
</dbReference>
<feature type="domain" description="PI-PLC Y-box" evidence="9">
    <location>
        <begin position="598"/>
        <end position="716"/>
    </location>
</feature>
<dbReference type="Gene3D" id="1.10.238.10">
    <property type="entry name" value="EF-hand"/>
    <property type="match status" value="1"/>
</dbReference>
<dbReference type="AlphaFoldDB" id="G0WGC6"/>
<evidence type="ECO:0000313" key="11">
    <source>
        <dbReference type="Proteomes" id="UP000000689"/>
    </source>
</evidence>
<keyword evidence="4 7" id="KW-0442">Lipid degradation</keyword>
<protein>
    <recommendedName>
        <fullName evidence="1 7">Phosphoinositide phospholipase C</fullName>
        <ecNumber evidence="1 7">3.1.4.11</ecNumber>
    </recommendedName>
</protein>
<dbReference type="SMART" id="SM00148">
    <property type="entry name" value="PLCXc"/>
    <property type="match status" value="1"/>
</dbReference>
<dbReference type="CDD" id="cd16207">
    <property type="entry name" value="EFh_ScPlc1p_like"/>
    <property type="match status" value="1"/>
</dbReference>
<dbReference type="Pfam" id="PF00388">
    <property type="entry name" value="PI-PLC-X"/>
    <property type="match status" value="1"/>
</dbReference>
<dbReference type="InterPro" id="IPR037755">
    <property type="entry name" value="Plc1_PH"/>
</dbReference>
<accession>G0WGC6</accession>
<keyword evidence="3" id="KW-0106">Calcium</keyword>
<dbReference type="OMA" id="HWQREMS"/>
<dbReference type="SUPFAM" id="SSF51695">
    <property type="entry name" value="PLC-like phosphodiesterases"/>
    <property type="match status" value="1"/>
</dbReference>
<keyword evidence="5 7" id="KW-0443">Lipid metabolism</keyword>
<evidence type="ECO:0000256" key="3">
    <source>
        <dbReference type="ARBA" id="ARBA00022837"/>
    </source>
</evidence>
<feature type="compositionally biased region" description="Polar residues" evidence="8">
    <location>
        <begin position="547"/>
        <end position="561"/>
    </location>
</feature>
<dbReference type="GO" id="GO:0048015">
    <property type="term" value="P:phosphatidylinositol-mediated signaling"/>
    <property type="evidence" value="ECO:0007669"/>
    <property type="project" value="TreeGrafter"/>
</dbReference>
<dbReference type="SUPFAM" id="SSF49562">
    <property type="entry name" value="C2 domain (Calcium/lipid-binding domain, CaLB)"/>
    <property type="match status" value="1"/>
</dbReference>
<dbReference type="SMART" id="SM00239">
    <property type="entry name" value="C2"/>
    <property type="match status" value="1"/>
</dbReference>
<dbReference type="STRING" id="1071378.G0WGC6"/>
<organism evidence="10 11">
    <name type="scientific">Naumovozyma dairenensis (strain ATCC 10597 / BCRC 20456 / CBS 421 / NBRC 0211 / NRRL Y-12639)</name>
    <name type="common">Saccharomyces dairenensis</name>
    <dbReference type="NCBI Taxonomy" id="1071378"/>
    <lineage>
        <taxon>Eukaryota</taxon>
        <taxon>Fungi</taxon>
        <taxon>Dikarya</taxon>
        <taxon>Ascomycota</taxon>
        <taxon>Saccharomycotina</taxon>
        <taxon>Saccharomycetes</taxon>
        <taxon>Saccharomycetales</taxon>
        <taxon>Saccharomycetaceae</taxon>
        <taxon>Naumovozyma</taxon>
    </lineage>
</organism>
<dbReference type="PANTHER" id="PTHR10336">
    <property type="entry name" value="PHOSPHOINOSITIDE-SPECIFIC PHOSPHOLIPASE C FAMILY PROTEIN"/>
    <property type="match status" value="1"/>
</dbReference>
<dbReference type="GO" id="GO:0034501">
    <property type="term" value="P:protein localization to kinetochore"/>
    <property type="evidence" value="ECO:0007669"/>
    <property type="project" value="EnsemblFungi"/>
</dbReference>
<feature type="compositionally biased region" description="Low complexity" evidence="8">
    <location>
        <begin position="520"/>
        <end position="541"/>
    </location>
</feature>
<evidence type="ECO:0000256" key="7">
    <source>
        <dbReference type="RuleBase" id="RU361133"/>
    </source>
</evidence>
<dbReference type="Gene3D" id="2.30.29.30">
    <property type="entry name" value="Pleckstrin-homology domain (PH domain)/Phosphotyrosine-binding domain (PTB)"/>
    <property type="match status" value="1"/>
</dbReference>
<dbReference type="GeneID" id="11493848"/>
<dbReference type="KEGG" id="ndi:NDAI_0I02690"/>
<evidence type="ECO:0000259" key="9">
    <source>
        <dbReference type="PROSITE" id="PS50008"/>
    </source>
</evidence>
<dbReference type="PROSITE" id="PS50008">
    <property type="entry name" value="PIPLC_Y_DOMAIN"/>
    <property type="match status" value="1"/>
</dbReference>
<dbReference type="InterPro" id="IPR015359">
    <property type="entry name" value="PLC_EF-hand-like"/>
</dbReference>
<keyword evidence="11" id="KW-1185">Reference proteome</keyword>
<evidence type="ECO:0000256" key="2">
    <source>
        <dbReference type="ARBA" id="ARBA00022801"/>
    </source>
</evidence>
<dbReference type="Pfam" id="PF00387">
    <property type="entry name" value="PI-PLC-Y"/>
    <property type="match status" value="1"/>
</dbReference>
<dbReference type="PANTHER" id="PTHR10336:SF36">
    <property type="entry name" value="1-PHOSPHATIDYLINOSITOL 4,5-BISPHOSPHATE PHOSPHODIESTERASE BETA-4"/>
    <property type="match status" value="1"/>
</dbReference>
<dbReference type="PROSITE" id="PS50007">
    <property type="entry name" value="PIPLC_X_DOMAIN"/>
    <property type="match status" value="1"/>
</dbReference>
<dbReference type="eggNOG" id="KOG0169">
    <property type="taxonomic scope" value="Eukaryota"/>
</dbReference>
<dbReference type="InterPro" id="IPR001192">
    <property type="entry name" value="PI-PLC_fam"/>
</dbReference>
<reference evidence="10 11" key="1">
    <citation type="journal article" date="2011" name="Proc. Natl. Acad. Sci. U.S.A.">
        <title>Evolutionary erosion of yeast sex chromosomes by mating-type switching accidents.</title>
        <authorList>
            <person name="Gordon J.L."/>
            <person name="Armisen D."/>
            <person name="Proux-Wera E."/>
            <person name="Oheigeartaigh S.S."/>
            <person name="Byrne K.P."/>
            <person name="Wolfe K.H."/>
        </authorList>
    </citation>
    <scope>NUCLEOTIDE SEQUENCE [LARGE SCALE GENOMIC DNA]</scope>
    <source>
        <strain evidence="11">ATCC 10597 / BCRC 20456 / CBS 421 / NBRC 0211 / NRRL Y-12639</strain>
    </source>
</reference>
<proteinExistence type="predicted"/>
<dbReference type="CDD" id="cd08598">
    <property type="entry name" value="PI-PLC1c_yeast"/>
    <property type="match status" value="1"/>
</dbReference>
<keyword evidence="2 7" id="KW-0378">Hydrolase</keyword>
<dbReference type="Proteomes" id="UP000000689">
    <property type="component" value="Chromosome 9"/>
</dbReference>
<dbReference type="InterPro" id="IPR018247">
    <property type="entry name" value="EF_Hand_1_Ca_BS"/>
</dbReference>
<evidence type="ECO:0000313" key="10">
    <source>
        <dbReference type="EMBL" id="CCD26837.1"/>
    </source>
</evidence>
<dbReference type="Gene3D" id="3.20.20.190">
    <property type="entry name" value="Phosphatidylinositol (PI) phosphodiesterase"/>
    <property type="match status" value="1"/>
</dbReference>
<dbReference type="Pfam" id="PF09279">
    <property type="entry name" value="EF-hand_like"/>
    <property type="match status" value="1"/>
</dbReference>
<dbReference type="GO" id="GO:0009395">
    <property type="term" value="P:phospholipid catabolic process"/>
    <property type="evidence" value="ECO:0007669"/>
    <property type="project" value="EnsemblFungi"/>
</dbReference>
<evidence type="ECO:0000256" key="4">
    <source>
        <dbReference type="ARBA" id="ARBA00022963"/>
    </source>
</evidence>
<evidence type="ECO:0000256" key="1">
    <source>
        <dbReference type="ARBA" id="ARBA00012368"/>
    </source>
</evidence>
<dbReference type="InterPro" id="IPR011992">
    <property type="entry name" value="EF-hand-dom_pair"/>
</dbReference>
<dbReference type="GO" id="GO:0001402">
    <property type="term" value="P:signal transduction involved in filamentous growth"/>
    <property type="evidence" value="ECO:0007669"/>
    <property type="project" value="EnsemblFungi"/>
</dbReference>
<evidence type="ECO:0000256" key="6">
    <source>
        <dbReference type="ARBA" id="ARBA00023224"/>
    </source>
</evidence>
<dbReference type="SUPFAM" id="SSF47473">
    <property type="entry name" value="EF-hand"/>
    <property type="match status" value="1"/>
</dbReference>
<feature type="compositionally biased region" description="Polar residues" evidence="8">
    <location>
        <begin position="8"/>
        <end position="24"/>
    </location>
</feature>
<dbReference type="EMBL" id="HE580275">
    <property type="protein sequence ID" value="CCD26837.1"/>
    <property type="molecule type" value="Genomic_DNA"/>
</dbReference>
<dbReference type="Gene3D" id="2.60.40.150">
    <property type="entry name" value="C2 domain"/>
    <property type="match status" value="1"/>
</dbReference>
<dbReference type="EC" id="3.1.4.11" evidence="1 7"/>
<feature type="region of interest" description="Disordered" evidence="8">
    <location>
        <begin position="517"/>
        <end position="579"/>
    </location>
</feature>
<dbReference type="HOGENOM" id="CLU_002738_1_2_1"/>
<sequence>MALDEPSNVPTTSITKRSSGDESATYSGLNLARTIKTVFRRSSDHITYINTTNISTNTNDAGPLTYSNSFWVDVNEYTGSKALMISNQLSHSCKLFQTDGIILKKITRRKQKAYRFKLGNHLDIITWKNDTKILRLDSVKDIRIGEMATNYREEYGISDEFSNVWMTIIYNISKNKLKALHLMAENTKDFDLIFNCIFGLVKSRKELMESISVPDNEKFANIHWHTTVSERKEDESKDTLSFEDVKKLCDRFHIYCSSNYLQIFSRIADVNQNDLLNFQEFQSFVKLLKKRREIENIWNAITNGSQKLSLEQFRHFVIETQNEYYTKAELRNIFKQYMKKESDSDGLFIDEEGFIKYLNAQNAMHETKEDYTKPLNHYFIASSHNTYLLGKQYGETASVEGYIQVLQRGCRCVEIDIWDDDSGPVVCHGFLTTAIPLRDVIDIIRKYAFIVSSYPLIISLEINCNKENQRKTSMIIKELLGPMIYYGSQDPSLMLPSPKELKHKIIIKSKKTKHYSLAGSMTSPPSPMDSSTVSSFSSSYESEVDNNHNTMSTPSFSSSKHTISKEKAKRRNSNSSMTRVRRINLKNHIEVIHEMLEISAIHGLKFRNFSLSESKATTHCFSLNEKKLDAMSMDKSLNLSIDKHNRKYLMRVYPNIFRYKSSNFNPIKFWKSGCQMVALNWQTKDLGQQINLAMFQLTNQKDDVLHSGYILKPPTLLPVVSKAKEIPILYENLKKERKLKDVTIQILSVQLLPNLKETKNTKKDETFGSYVIFEYIDDEEPLSFDVTKNGTKISSCEASTIQCKENGFNPTWETELKLTLNCLDFTFIKFTVMANGVPLATSCLKLSYLKSGYRHIPLYSLEGEQYIFSTMFIYTKVIDQ</sequence>
<dbReference type="GO" id="GO:0032958">
    <property type="term" value="P:inositol phosphate biosynthetic process"/>
    <property type="evidence" value="ECO:0007669"/>
    <property type="project" value="EnsemblFungi"/>
</dbReference>
<dbReference type="SUPFAM" id="SSF50729">
    <property type="entry name" value="PH domain-like"/>
    <property type="match status" value="1"/>
</dbReference>
<evidence type="ECO:0000256" key="8">
    <source>
        <dbReference type="SAM" id="MobiDB-lite"/>
    </source>
</evidence>
<comment type="catalytic activity">
    <reaction evidence="7">
        <text>a 1,2-diacyl-sn-glycero-3-phospho-(1D-myo-inositol-4,5-bisphosphate) + H2O = 1D-myo-inositol 1,4,5-trisphosphate + a 1,2-diacyl-sn-glycerol + H(+)</text>
        <dbReference type="Rhea" id="RHEA:33179"/>
        <dbReference type="ChEBI" id="CHEBI:15377"/>
        <dbReference type="ChEBI" id="CHEBI:15378"/>
        <dbReference type="ChEBI" id="CHEBI:17815"/>
        <dbReference type="ChEBI" id="CHEBI:58456"/>
        <dbReference type="ChEBI" id="CHEBI:203600"/>
        <dbReference type="EC" id="3.1.4.11"/>
    </reaction>
</comment>
<dbReference type="InterPro" id="IPR017946">
    <property type="entry name" value="PLC-like_Pdiesterase_TIM-brl"/>
</dbReference>
<feature type="region of interest" description="Disordered" evidence="8">
    <location>
        <begin position="1"/>
        <end position="24"/>
    </location>
</feature>
<keyword evidence="6" id="KW-0807">Transducer</keyword>
<dbReference type="GO" id="GO:0004435">
    <property type="term" value="F:phosphatidylinositol-4,5-bisphosphate phospholipase C activity"/>
    <property type="evidence" value="ECO:0007669"/>
    <property type="project" value="UniProtKB-EC"/>
</dbReference>
<dbReference type="PRINTS" id="PR00390">
    <property type="entry name" value="PHPHLIPASEC"/>
</dbReference>
<name>G0WGC6_NAUDC</name>
<dbReference type="InterPro" id="IPR001711">
    <property type="entry name" value="PLipase_C_Pinositol-sp_Y"/>
</dbReference>
<dbReference type="OrthoDB" id="269822at2759"/>
<dbReference type="InterPro" id="IPR011993">
    <property type="entry name" value="PH-like_dom_sf"/>
</dbReference>
<dbReference type="SMART" id="SM00149">
    <property type="entry name" value="PLCYc"/>
    <property type="match status" value="1"/>
</dbReference>
<evidence type="ECO:0000256" key="5">
    <source>
        <dbReference type="ARBA" id="ARBA00023098"/>
    </source>
</evidence>
<gene>
    <name evidence="10" type="primary">NDAI0I02690</name>
    <name evidence="10" type="ordered locus">NDAI_0I02690</name>
</gene>
<dbReference type="CDD" id="cd13360">
    <property type="entry name" value="PH_PLC_fungal"/>
    <property type="match status" value="1"/>
</dbReference>
<dbReference type="CDD" id="cd00275">
    <property type="entry name" value="C2_PLC_like"/>
    <property type="match status" value="1"/>
</dbReference>
<dbReference type="RefSeq" id="XP_003672080.1">
    <property type="nucleotide sequence ID" value="XM_003672032.1"/>
</dbReference>
<dbReference type="InterPro" id="IPR000008">
    <property type="entry name" value="C2_dom"/>
</dbReference>